<dbReference type="GO" id="GO:0006338">
    <property type="term" value="P:chromatin remodeling"/>
    <property type="evidence" value="ECO:0007669"/>
    <property type="project" value="InterPro"/>
</dbReference>
<evidence type="ECO:0000256" key="2">
    <source>
        <dbReference type="SAM" id="MobiDB-lite"/>
    </source>
</evidence>
<dbReference type="InterPro" id="IPR046464">
    <property type="entry name" value="SWI-SNF_Ssr4_C"/>
</dbReference>
<proteinExistence type="predicted"/>
<feature type="region of interest" description="Disordered" evidence="2">
    <location>
        <begin position="610"/>
        <end position="751"/>
    </location>
</feature>
<evidence type="ECO:0000259" key="4">
    <source>
        <dbReference type="Pfam" id="PF20497"/>
    </source>
</evidence>
<accession>A0AAN6WYD7</accession>
<dbReference type="Pfam" id="PF20497">
    <property type="entry name" value="SWI-SNF_Ssr4_C"/>
    <property type="match status" value="1"/>
</dbReference>
<reference evidence="5" key="1">
    <citation type="journal article" date="2023" name="Mol. Phylogenet. Evol.">
        <title>Genome-scale phylogeny and comparative genomics of the fungal order Sordariales.</title>
        <authorList>
            <person name="Hensen N."/>
            <person name="Bonometti L."/>
            <person name="Westerberg I."/>
            <person name="Brannstrom I.O."/>
            <person name="Guillou S."/>
            <person name="Cros-Aarteil S."/>
            <person name="Calhoun S."/>
            <person name="Haridas S."/>
            <person name="Kuo A."/>
            <person name="Mondo S."/>
            <person name="Pangilinan J."/>
            <person name="Riley R."/>
            <person name="LaButti K."/>
            <person name="Andreopoulos B."/>
            <person name="Lipzen A."/>
            <person name="Chen C."/>
            <person name="Yan M."/>
            <person name="Daum C."/>
            <person name="Ng V."/>
            <person name="Clum A."/>
            <person name="Steindorff A."/>
            <person name="Ohm R.A."/>
            <person name="Martin F."/>
            <person name="Silar P."/>
            <person name="Natvig D.O."/>
            <person name="Lalanne C."/>
            <person name="Gautier V."/>
            <person name="Ament-Velasquez S.L."/>
            <person name="Kruys A."/>
            <person name="Hutchinson M.I."/>
            <person name="Powell A.J."/>
            <person name="Barry K."/>
            <person name="Miller A.N."/>
            <person name="Grigoriev I.V."/>
            <person name="Debuchy R."/>
            <person name="Gladieux P."/>
            <person name="Hiltunen Thoren M."/>
            <person name="Johannesson H."/>
        </authorList>
    </citation>
    <scope>NUCLEOTIDE SEQUENCE</scope>
    <source>
        <strain evidence="5">PSN309</strain>
    </source>
</reference>
<keyword evidence="1" id="KW-0175">Coiled coil</keyword>
<comment type="caution">
    <text evidence="5">The sequence shown here is derived from an EMBL/GenBank/DDBJ whole genome shotgun (WGS) entry which is preliminary data.</text>
</comment>
<dbReference type="EMBL" id="MU864365">
    <property type="protein sequence ID" value="KAK4190484.1"/>
    <property type="molecule type" value="Genomic_DNA"/>
</dbReference>
<feature type="compositionally biased region" description="Low complexity" evidence="2">
    <location>
        <begin position="671"/>
        <end position="687"/>
    </location>
</feature>
<feature type="compositionally biased region" description="Low complexity" evidence="2">
    <location>
        <begin position="625"/>
        <end position="636"/>
    </location>
</feature>
<dbReference type="InterPro" id="IPR013859">
    <property type="entry name" value="Ssr4_N"/>
</dbReference>
<evidence type="ECO:0000313" key="5">
    <source>
        <dbReference type="EMBL" id="KAK4190484.1"/>
    </source>
</evidence>
<feature type="compositionally biased region" description="Polar residues" evidence="2">
    <location>
        <begin position="567"/>
        <end position="578"/>
    </location>
</feature>
<gene>
    <name evidence="5" type="ORF">QBC35DRAFT_428063</name>
</gene>
<feature type="coiled-coil region" evidence="1">
    <location>
        <begin position="371"/>
        <end position="413"/>
    </location>
</feature>
<feature type="domain" description="SWI/SNF and RSC complexes subunit Ssr4 N-terminal" evidence="3">
    <location>
        <begin position="3"/>
        <end position="222"/>
    </location>
</feature>
<sequence length="751" mass="82062">MAQDPSQSVHQDLIGHLHLISTYRFAQSARVELTDVRNWLLQAPKIARDNAPFYWTYLDCPTDGTIFLTWQPVARRGNEFSSDGYYWASPEMMMRHDMGNGLIMEIFYQKCGWRTGETYALHSRRRFRLAHQQVPGSAMGQNVPQIDPNLWIVHYGPSEKQDRFPITSMQITPQINNVMQQRQHLFQLGQIVRKEFMLSDRVNWPQIPFPQRGQSMYVPPMPPRAVPQTMAYPPHGGPAGATPKRGQRGQAQHAKQQPPAPPQQQPQQQMAGYQSDENAIHDDEDIQRGDLFDHLSPREMSMHRYQQNHEWMEEILSSPYRIGQIEVADLGLGRKGELASLTEGIFEAQGENVLDQYPKKPYTGRLDPELADEFRKRVQEKNEALRAEIEQMKAQHEKRLAKFKNNATIKEAEQELRSSTRDYGTEFWRIEGRVDDNDEDEPLERKPTKSVQEITSTVEKVVAKEAVPVPSVHRVQDGGYQEPAPEPEVVLPPPQAAAEGTGPGLAISMSRQPSHAGSQASGVMVGDSDIDMGGTAGSLLDQMHTGFSNTSTPVNNFPTPQAHLAAGTSSANTPANINAPSPHPAQAPTTQPPQPVAQDVRVPYADIGTASATAPDQGTGSGDWVVVPKGGVSPSSAAHTQLPTSTGANQNPTMAAPAAAPTPTQPGGGIAPSSSKPGSAAPTPSGGLNFEGDNNDFSSLGDLDTAGDALANYDPPSVGAADDMHLDMEDSAFGEAFHGMDQSGNTPGEDR</sequence>
<reference evidence="5" key="2">
    <citation type="submission" date="2023-05" db="EMBL/GenBank/DDBJ databases">
        <authorList>
            <consortium name="Lawrence Berkeley National Laboratory"/>
            <person name="Steindorff A."/>
            <person name="Hensen N."/>
            <person name="Bonometti L."/>
            <person name="Westerberg I."/>
            <person name="Brannstrom I.O."/>
            <person name="Guillou S."/>
            <person name="Cros-Aarteil S."/>
            <person name="Calhoun S."/>
            <person name="Haridas S."/>
            <person name="Kuo A."/>
            <person name="Mondo S."/>
            <person name="Pangilinan J."/>
            <person name="Riley R."/>
            <person name="Labutti K."/>
            <person name="Andreopoulos B."/>
            <person name="Lipzen A."/>
            <person name="Chen C."/>
            <person name="Yanf M."/>
            <person name="Daum C."/>
            <person name="Ng V."/>
            <person name="Clum A."/>
            <person name="Ohm R."/>
            <person name="Martin F."/>
            <person name="Silar P."/>
            <person name="Natvig D."/>
            <person name="Lalanne C."/>
            <person name="Gautier V."/>
            <person name="Ament-Velasquez S.L."/>
            <person name="Kruys A."/>
            <person name="Hutchinson M.I."/>
            <person name="Powell A.J."/>
            <person name="Barry K."/>
            <person name="Miller A.N."/>
            <person name="Grigoriev I.V."/>
            <person name="Debuchy R."/>
            <person name="Gladieux P."/>
            <person name="Thoren M.H."/>
            <person name="Johannesson H."/>
        </authorList>
    </citation>
    <scope>NUCLEOTIDE SEQUENCE</scope>
    <source>
        <strain evidence="5">PSN309</strain>
    </source>
</reference>
<feature type="region of interest" description="Disordered" evidence="2">
    <location>
        <begin position="208"/>
        <end position="275"/>
    </location>
</feature>
<evidence type="ECO:0000256" key="1">
    <source>
        <dbReference type="SAM" id="Coils"/>
    </source>
</evidence>
<feature type="compositionally biased region" description="Polar residues" evidence="2">
    <location>
        <begin position="742"/>
        <end position="751"/>
    </location>
</feature>
<keyword evidence="6" id="KW-1185">Reference proteome</keyword>
<feature type="compositionally biased region" description="Polar residues" evidence="2">
    <location>
        <begin position="545"/>
        <end position="559"/>
    </location>
</feature>
<dbReference type="Proteomes" id="UP001302126">
    <property type="component" value="Unassembled WGS sequence"/>
</dbReference>
<feature type="compositionally biased region" description="Polar residues" evidence="2">
    <location>
        <begin position="637"/>
        <end position="651"/>
    </location>
</feature>
<feature type="compositionally biased region" description="Low complexity" evidence="2">
    <location>
        <begin position="652"/>
        <end position="662"/>
    </location>
</feature>
<evidence type="ECO:0000313" key="6">
    <source>
        <dbReference type="Proteomes" id="UP001302126"/>
    </source>
</evidence>
<dbReference type="Pfam" id="PF08549">
    <property type="entry name" value="SWI-SNF_Ssr4_N"/>
    <property type="match status" value="1"/>
</dbReference>
<feature type="domain" description="SWI/SNF and RSC complexes subunit Ssr4 C-terminal" evidence="4">
    <location>
        <begin position="281"/>
        <end position="743"/>
    </location>
</feature>
<feature type="region of interest" description="Disordered" evidence="2">
    <location>
        <begin position="535"/>
        <end position="596"/>
    </location>
</feature>
<organism evidence="5 6">
    <name type="scientific">Podospora australis</name>
    <dbReference type="NCBI Taxonomy" id="1536484"/>
    <lineage>
        <taxon>Eukaryota</taxon>
        <taxon>Fungi</taxon>
        <taxon>Dikarya</taxon>
        <taxon>Ascomycota</taxon>
        <taxon>Pezizomycotina</taxon>
        <taxon>Sordariomycetes</taxon>
        <taxon>Sordariomycetidae</taxon>
        <taxon>Sordariales</taxon>
        <taxon>Podosporaceae</taxon>
        <taxon>Podospora</taxon>
    </lineage>
</organism>
<name>A0AAN6WYD7_9PEZI</name>
<dbReference type="AlphaFoldDB" id="A0AAN6WYD7"/>
<protein>
    <submittedName>
        <fullName evidence="5">SWI/SNF and RSC complexes subunit ssr4</fullName>
    </submittedName>
</protein>
<evidence type="ECO:0000259" key="3">
    <source>
        <dbReference type="Pfam" id="PF08549"/>
    </source>
</evidence>
<feature type="compositionally biased region" description="Pro residues" evidence="2">
    <location>
        <begin position="581"/>
        <end position="595"/>
    </location>
</feature>